<organism evidence="3">
    <name type="scientific">Desulfitobacterium hafniense</name>
    <name type="common">Desulfitobacterium frappieri</name>
    <dbReference type="NCBI Taxonomy" id="49338"/>
    <lineage>
        <taxon>Bacteria</taxon>
        <taxon>Bacillati</taxon>
        <taxon>Bacillota</taxon>
        <taxon>Clostridia</taxon>
        <taxon>Eubacteriales</taxon>
        <taxon>Desulfitobacteriaceae</taxon>
        <taxon>Desulfitobacterium</taxon>
    </lineage>
</organism>
<dbReference type="PATRIC" id="fig|49338.4.peg.1113"/>
<reference evidence="3" key="1">
    <citation type="submission" date="2014-07" db="EMBL/GenBank/DDBJ databases">
        <authorList>
            <person name="Hornung V.Bastian."/>
        </authorList>
    </citation>
    <scope>NUCLEOTIDE SEQUENCE</scope>
    <source>
        <strain evidence="3">PCE-S</strain>
    </source>
</reference>
<feature type="domain" description="DUF1468" evidence="2">
    <location>
        <begin position="20"/>
        <end position="161"/>
    </location>
</feature>
<evidence type="ECO:0000259" key="2">
    <source>
        <dbReference type="Pfam" id="PF07331"/>
    </source>
</evidence>
<name>A0A098AZ67_DESHA</name>
<dbReference type="Pfam" id="PF07331">
    <property type="entry name" value="TctB"/>
    <property type="match status" value="1"/>
</dbReference>
<feature type="transmembrane region" description="Helical" evidence="1">
    <location>
        <begin position="19"/>
        <end position="37"/>
    </location>
</feature>
<keyword evidence="1" id="KW-0812">Transmembrane</keyword>
<feature type="transmembrane region" description="Helical" evidence="1">
    <location>
        <begin position="95"/>
        <end position="124"/>
    </location>
</feature>
<feature type="transmembrane region" description="Helical" evidence="1">
    <location>
        <begin position="136"/>
        <end position="152"/>
    </location>
</feature>
<evidence type="ECO:0000313" key="3">
    <source>
        <dbReference type="EMBL" id="CDX00916.1"/>
    </source>
</evidence>
<sequence>MAFIQQAEEKKGSRKNGEIITVIILALMALFIIYNSLQLEYSSNFGPGPGFMPFWIGMAMLLCCAIIAWNIYKKYFKLQAENDEKLFRASQMSRVFLMILLIIVVGILFPIVGAIPVMAVYMVYVLRFMGKHTWKKSILITIGFLAAVYLLFEKFLNVPLPLGIFSFLE</sequence>
<protein>
    <submittedName>
        <fullName evidence="3">Tripartite tricarboxylate transporter TctB family</fullName>
    </submittedName>
</protein>
<gene>
    <name evidence="3" type="ORF">DPCES_1029</name>
</gene>
<dbReference type="EMBL" id="LK996017">
    <property type="protein sequence ID" value="CDX00916.1"/>
    <property type="molecule type" value="Genomic_DNA"/>
</dbReference>
<evidence type="ECO:0000256" key="1">
    <source>
        <dbReference type="SAM" id="Phobius"/>
    </source>
</evidence>
<keyword evidence="1" id="KW-0472">Membrane</keyword>
<dbReference type="RefSeq" id="WP_005814081.1">
    <property type="nucleotide sequence ID" value="NZ_CABKQQ010000051.1"/>
</dbReference>
<accession>A0A098AZ67</accession>
<keyword evidence="1" id="KW-1133">Transmembrane helix</keyword>
<dbReference type="AlphaFoldDB" id="A0A098AZ67"/>
<feature type="transmembrane region" description="Helical" evidence="1">
    <location>
        <begin position="52"/>
        <end position="72"/>
    </location>
</feature>
<proteinExistence type="predicted"/>
<dbReference type="InterPro" id="IPR009936">
    <property type="entry name" value="DUF1468"/>
</dbReference>